<dbReference type="InterPro" id="IPR005901">
    <property type="entry name" value="GLPGLI"/>
</dbReference>
<keyword evidence="3" id="KW-1185">Reference proteome</keyword>
<dbReference type="NCBIfam" id="TIGR01200">
    <property type="entry name" value="GLPGLI"/>
    <property type="match status" value="1"/>
</dbReference>
<dbReference type="Pfam" id="PF22252">
    <property type="entry name" value="PNGase_F-II_N"/>
    <property type="match status" value="1"/>
</dbReference>
<keyword evidence="1" id="KW-0732">Signal</keyword>
<dbReference type="RefSeq" id="WP_137262820.1">
    <property type="nucleotide sequence ID" value="NZ_SZQL01000013.1"/>
</dbReference>
<dbReference type="EMBL" id="SZQL01000013">
    <property type="protein sequence ID" value="TKK67003.1"/>
    <property type="molecule type" value="Genomic_DNA"/>
</dbReference>
<dbReference type="AlphaFoldDB" id="A0A4V5UVC1"/>
<gene>
    <name evidence="2" type="ORF">FC093_16020</name>
</gene>
<comment type="caution">
    <text evidence="2">The sequence shown here is derived from an EMBL/GenBank/DDBJ whole genome shotgun (WGS) entry which is preliminary data.</text>
</comment>
<dbReference type="Proteomes" id="UP000305848">
    <property type="component" value="Unassembled WGS sequence"/>
</dbReference>
<evidence type="ECO:0000256" key="1">
    <source>
        <dbReference type="SAM" id="SignalP"/>
    </source>
</evidence>
<evidence type="ECO:0000313" key="2">
    <source>
        <dbReference type="EMBL" id="TKK67003.1"/>
    </source>
</evidence>
<sequence>MKRYYLLFFFLIITSFVFAQPAKTIGECTITYTIKIANDTGDAIKTLYIKGKKTRSEVESPSFTQTIIYDNKTGEATILRELNGEKYLSTFNAAQWKEKNKMWEGLKVKLTNESKTILGYNCKKAVAATKTGRSFVMYYTTAFAPSASENPYQFKNIPGLILEYESETGEGKNIMFKATKINFSPVPAAKFEIPTSGYRILEPL</sequence>
<organism evidence="2 3">
    <name type="scientific">Ilyomonas limi</name>
    <dbReference type="NCBI Taxonomy" id="2575867"/>
    <lineage>
        <taxon>Bacteria</taxon>
        <taxon>Pseudomonadati</taxon>
        <taxon>Bacteroidota</taxon>
        <taxon>Chitinophagia</taxon>
        <taxon>Chitinophagales</taxon>
        <taxon>Chitinophagaceae</taxon>
        <taxon>Ilyomonas</taxon>
    </lineage>
</organism>
<name>A0A4V5UVC1_9BACT</name>
<feature type="chain" id="PRO_5020761384" evidence="1">
    <location>
        <begin position="20"/>
        <end position="204"/>
    </location>
</feature>
<protein>
    <submittedName>
        <fullName evidence="2">GLPGLI family protein</fullName>
    </submittedName>
</protein>
<evidence type="ECO:0000313" key="3">
    <source>
        <dbReference type="Proteomes" id="UP000305848"/>
    </source>
</evidence>
<proteinExistence type="predicted"/>
<dbReference type="OrthoDB" id="1467107at2"/>
<feature type="signal peptide" evidence="1">
    <location>
        <begin position="1"/>
        <end position="19"/>
    </location>
</feature>
<reference evidence="2 3" key="1">
    <citation type="submission" date="2019-05" db="EMBL/GenBank/DDBJ databases">
        <title>Panacibacter sp. strain 17mud1-8 Genome sequencing and assembly.</title>
        <authorList>
            <person name="Chhetri G."/>
        </authorList>
    </citation>
    <scope>NUCLEOTIDE SEQUENCE [LARGE SCALE GENOMIC DNA]</scope>
    <source>
        <strain evidence="2 3">17mud1-8</strain>
    </source>
</reference>
<accession>A0A4V5UVC1</accession>